<sequence>MISDTAFLAHDHAPASTPLKRGEAAASAPTPGAVAASVNAPAPELGILRERFSALFQRIADTAAEREHTRTLAYAPILWLKDSGFTALRVPPQWGGSGVSIPVFFELFQDLAAADSNVAQILRPHFGFIDRLLIDRDAATQAHWLPLAGQGAVFGNATTETGVGAVGHLQTTLEPDAEHTGQWRLNGRKFYSTGTLYADWVIVVARSTTPGQADDVVNAIVPTELAGVERLDDWHGFGQRLTGSGSTVFTDVLVPESSIIRFPRQEPTPLVAYFQLVHLATLAGIARAVQRDAVTYVQARKRVFSHGSAALPKEDPLVQHIVGELASTAYIAHLAVNDVATHLQAIAEQRRAGVEVSRATLDALELRTAQAQVAVVEPVLRAATRLFDVGGSTALEESRRLDRHWRNARALASHNPVIYKARSVGDILLNEAEPVYYWHVGTKAN</sequence>
<keyword evidence="1" id="KW-0285">Flavoprotein</keyword>
<dbReference type="InterPro" id="IPR050741">
    <property type="entry name" value="Acyl-CoA_dehydrogenase"/>
</dbReference>
<dbReference type="InterPro" id="IPR036250">
    <property type="entry name" value="AcylCo_DH-like_C"/>
</dbReference>
<dbReference type="Proteomes" id="UP000608923">
    <property type="component" value="Unassembled WGS sequence"/>
</dbReference>
<dbReference type="InterPro" id="IPR046373">
    <property type="entry name" value="Acyl-CoA_Oxase/DH_mid-dom_sf"/>
</dbReference>
<dbReference type="RefSeq" id="WP_189393724.1">
    <property type="nucleotide sequence ID" value="NZ_BMZN01000005.1"/>
</dbReference>
<evidence type="ECO:0000259" key="4">
    <source>
        <dbReference type="Pfam" id="PF08028"/>
    </source>
</evidence>
<dbReference type="InterPro" id="IPR013107">
    <property type="entry name" value="Acyl-CoA_DH_C"/>
</dbReference>
<dbReference type="GO" id="GO:0003995">
    <property type="term" value="F:acyl-CoA dehydrogenase activity"/>
    <property type="evidence" value="ECO:0007669"/>
    <property type="project" value="TreeGrafter"/>
</dbReference>
<evidence type="ECO:0000259" key="3">
    <source>
        <dbReference type="Pfam" id="PF02770"/>
    </source>
</evidence>
<protein>
    <submittedName>
        <fullName evidence="5">Acyl-CoA dehydrogenase</fullName>
    </submittedName>
</protein>
<dbReference type="GO" id="GO:0050660">
    <property type="term" value="F:flavin adenine dinucleotide binding"/>
    <property type="evidence" value="ECO:0007669"/>
    <property type="project" value="InterPro"/>
</dbReference>
<dbReference type="GO" id="GO:0033539">
    <property type="term" value="P:fatty acid beta-oxidation using acyl-CoA dehydrogenase"/>
    <property type="evidence" value="ECO:0007669"/>
    <property type="project" value="TreeGrafter"/>
</dbReference>
<dbReference type="PANTHER" id="PTHR48083">
    <property type="entry name" value="MEDIUM-CHAIN SPECIFIC ACYL-COA DEHYDROGENASE, MITOCHONDRIAL-RELATED"/>
    <property type="match status" value="1"/>
</dbReference>
<dbReference type="SUPFAM" id="SSF47203">
    <property type="entry name" value="Acyl-CoA dehydrogenase C-terminal domain-like"/>
    <property type="match status" value="1"/>
</dbReference>
<dbReference type="InterPro" id="IPR006091">
    <property type="entry name" value="Acyl-CoA_Oxase/DH_mid-dom"/>
</dbReference>
<dbReference type="Pfam" id="PF02770">
    <property type="entry name" value="Acyl-CoA_dh_M"/>
    <property type="match status" value="1"/>
</dbReference>
<keyword evidence="6" id="KW-1185">Reference proteome</keyword>
<organism evidence="5 6">
    <name type="scientific">Alcaligenes pakistanensis</name>
    <dbReference type="NCBI Taxonomy" id="1482717"/>
    <lineage>
        <taxon>Bacteria</taxon>
        <taxon>Pseudomonadati</taxon>
        <taxon>Pseudomonadota</taxon>
        <taxon>Betaproteobacteria</taxon>
        <taxon>Burkholderiales</taxon>
        <taxon>Alcaligenaceae</taxon>
        <taxon>Alcaligenes</taxon>
    </lineage>
</organism>
<dbReference type="InterPro" id="IPR009100">
    <property type="entry name" value="AcylCoA_DH/oxidase_NM_dom_sf"/>
</dbReference>
<keyword evidence="2" id="KW-0560">Oxidoreductase</keyword>
<dbReference type="PANTHER" id="PTHR48083:SF19">
    <property type="entry name" value="FLAVIN-DEPENDENT MONOOXYGENASE, OXYGENASE SUBUNIT HSAA"/>
    <property type="match status" value="1"/>
</dbReference>
<dbReference type="Gene3D" id="1.10.540.10">
    <property type="entry name" value="Acyl-CoA dehydrogenase/oxidase, N-terminal domain"/>
    <property type="match status" value="1"/>
</dbReference>
<reference evidence="6" key="1">
    <citation type="journal article" date="2019" name="Int. J. Syst. Evol. Microbiol.">
        <title>The Global Catalogue of Microorganisms (GCM) 10K type strain sequencing project: providing services to taxonomists for standard genome sequencing and annotation.</title>
        <authorList>
            <consortium name="The Broad Institute Genomics Platform"/>
            <consortium name="The Broad Institute Genome Sequencing Center for Infectious Disease"/>
            <person name="Wu L."/>
            <person name="Ma J."/>
        </authorList>
    </citation>
    <scope>NUCLEOTIDE SEQUENCE [LARGE SCALE GENOMIC DNA]</scope>
    <source>
        <strain evidence="6">KCTC 42083</strain>
    </source>
</reference>
<dbReference type="Gene3D" id="1.20.140.10">
    <property type="entry name" value="Butyryl-CoA Dehydrogenase, subunit A, domain 3"/>
    <property type="match status" value="1"/>
</dbReference>
<dbReference type="InterPro" id="IPR037069">
    <property type="entry name" value="AcylCoA_DH/ox_N_sf"/>
</dbReference>
<dbReference type="AlphaFoldDB" id="A0A8H9IRQ0"/>
<evidence type="ECO:0000313" key="5">
    <source>
        <dbReference type="EMBL" id="GHC57100.1"/>
    </source>
</evidence>
<feature type="domain" description="Acyl-CoA oxidase/dehydrogenase middle" evidence="3">
    <location>
        <begin position="157"/>
        <end position="252"/>
    </location>
</feature>
<dbReference type="GO" id="GO:0016712">
    <property type="term" value="F:oxidoreductase activity, acting on paired donors, with incorporation or reduction of molecular oxygen, reduced flavin or flavoprotein as one donor, and incorporation of one atom of oxygen"/>
    <property type="evidence" value="ECO:0007669"/>
    <property type="project" value="TreeGrafter"/>
</dbReference>
<evidence type="ECO:0000256" key="2">
    <source>
        <dbReference type="ARBA" id="ARBA00023002"/>
    </source>
</evidence>
<evidence type="ECO:0000256" key="1">
    <source>
        <dbReference type="ARBA" id="ARBA00022630"/>
    </source>
</evidence>
<dbReference type="SUPFAM" id="SSF56645">
    <property type="entry name" value="Acyl-CoA dehydrogenase NM domain-like"/>
    <property type="match status" value="1"/>
</dbReference>
<evidence type="ECO:0000313" key="6">
    <source>
        <dbReference type="Proteomes" id="UP000608923"/>
    </source>
</evidence>
<gene>
    <name evidence="5" type="ORF">GCM10010096_32660</name>
</gene>
<accession>A0A8H9IRQ0</accession>
<dbReference type="Pfam" id="PF08028">
    <property type="entry name" value="Acyl-CoA_dh_2"/>
    <property type="match status" value="1"/>
</dbReference>
<feature type="domain" description="Acyl-CoA dehydrogenase C-terminal" evidence="4">
    <location>
        <begin position="277"/>
        <end position="415"/>
    </location>
</feature>
<dbReference type="PIRSF" id="PIRSF016578">
    <property type="entry name" value="HsaA"/>
    <property type="match status" value="1"/>
</dbReference>
<dbReference type="EMBL" id="BMZN01000005">
    <property type="protein sequence ID" value="GHC57100.1"/>
    <property type="molecule type" value="Genomic_DNA"/>
</dbReference>
<dbReference type="Gene3D" id="2.40.110.10">
    <property type="entry name" value="Butyryl-CoA Dehydrogenase, subunit A, domain 2"/>
    <property type="match status" value="1"/>
</dbReference>
<comment type="caution">
    <text evidence="5">The sequence shown here is derived from an EMBL/GenBank/DDBJ whole genome shotgun (WGS) entry which is preliminary data.</text>
</comment>
<proteinExistence type="predicted"/>
<name>A0A8H9IRQ0_9BURK</name>
<dbReference type="GO" id="GO:0005737">
    <property type="term" value="C:cytoplasm"/>
    <property type="evidence" value="ECO:0007669"/>
    <property type="project" value="TreeGrafter"/>
</dbReference>